<accession>A0ABS4GF87</accession>
<dbReference type="SUPFAM" id="SSF53218">
    <property type="entry name" value="Molybdenum cofactor biosynthesis proteins"/>
    <property type="match status" value="1"/>
</dbReference>
<gene>
    <name evidence="1" type="primary">cinA</name>
    <name evidence="3" type="ORF">J2Z76_002223</name>
</gene>
<dbReference type="InterPro" id="IPR036653">
    <property type="entry name" value="CinA-like_C"/>
</dbReference>
<comment type="caution">
    <text evidence="3">The sequence shown here is derived from an EMBL/GenBank/DDBJ whole genome shotgun (WGS) entry which is preliminary data.</text>
</comment>
<evidence type="ECO:0000313" key="4">
    <source>
        <dbReference type="Proteomes" id="UP001519342"/>
    </source>
</evidence>
<dbReference type="PIRSF" id="PIRSF006728">
    <property type="entry name" value="CinA"/>
    <property type="match status" value="1"/>
</dbReference>
<dbReference type="Pfam" id="PF02464">
    <property type="entry name" value="CinA"/>
    <property type="match status" value="1"/>
</dbReference>
<keyword evidence="3" id="KW-0378">Hydrolase</keyword>
<dbReference type="RefSeq" id="WP_209512092.1">
    <property type="nucleotide sequence ID" value="NZ_JAGGKS010000006.1"/>
</dbReference>
<dbReference type="Pfam" id="PF18146">
    <property type="entry name" value="CinA_KH"/>
    <property type="match status" value="1"/>
</dbReference>
<dbReference type="NCBIfam" id="TIGR00199">
    <property type="entry name" value="PncC_domain"/>
    <property type="match status" value="1"/>
</dbReference>
<dbReference type="InterPro" id="IPR008136">
    <property type="entry name" value="CinA_C"/>
</dbReference>
<proteinExistence type="inferred from homology"/>
<protein>
    <recommendedName>
        <fullName evidence="1">Putative competence-damage inducible protein</fullName>
    </recommendedName>
</protein>
<dbReference type="Gene3D" id="3.40.980.10">
    <property type="entry name" value="MoaB/Mog-like domain"/>
    <property type="match status" value="1"/>
</dbReference>
<dbReference type="PANTHER" id="PTHR13939">
    <property type="entry name" value="NICOTINAMIDE-NUCLEOTIDE AMIDOHYDROLASE PNCC"/>
    <property type="match status" value="1"/>
</dbReference>
<dbReference type="PANTHER" id="PTHR13939:SF0">
    <property type="entry name" value="NMN AMIDOHYDROLASE-LIKE PROTEIN YFAY"/>
    <property type="match status" value="1"/>
</dbReference>
<organism evidence="3 4">
    <name type="scientific">Sedimentibacter acidaminivorans</name>
    <dbReference type="NCBI Taxonomy" id="913099"/>
    <lineage>
        <taxon>Bacteria</taxon>
        <taxon>Bacillati</taxon>
        <taxon>Bacillota</taxon>
        <taxon>Tissierellia</taxon>
        <taxon>Sedimentibacter</taxon>
    </lineage>
</organism>
<dbReference type="Proteomes" id="UP001519342">
    <property type="component" value="Unassembled WGS sequence"/>
</dbReference>
<evidence type="ECO:0000256" key="1">
    <source>
        <dbReference type="HAMAP-Rule" id="MF_00226"/>
    </source>
</evidence>
<dbReference type="NCBIfam" id="NF001813">
    <property type="entry name" value="PRK00549.1"/>
    <property type="match status" value="1"/>
</dbReference>
<dbReference type="EMBL" id="JAGGKS010000006">
    <property type="protein sequence ID" value="MBP1926358.1"/>
    <property type="molecule type" value="Genomic_DNA"/>
</dbReference>
<dbReference type="NCBIfam" id="TIGR00177">
    <property type="entry name" value="molyb_syn"/>
    <property type="match status" value="1"/>
</dbReference>
<dbReference type="InterPro" id="IPR036425">
    <property type="entry name" value="MoaB/Mog-like_dom_sf"/>
</dbReference>
<dbReference type="SMART" id="SM00852">
    <property type="entry name" value="MoCF_biosynth"/>
    <property type="match status" value="1"/>
</dbReference>
<dbReference type="InterPro" id="IPR041424">
    <property type="entry name" value="CinA_KH"/>
</dbReference>
<dbReference type="SUPFAM" id="SSF142433">
    <property type="entry name" value="CinA-like"/>
    <property type="match status" value="1"/>
</dbReference>
<dbReference type="Gene3D" id="3.30.70.2860">
    <property type="match status" value="1"/>
</dbReference>
<evidence type="ECO:0000259" key="2">
    <source>
        <dbReference type="SMART" id="SM00852"/>
    </source>
</evidence>
<dbReference type="HAMAP" id="MF_00226_B">
    <property type="entry name" value="CinA_B"/>
    <property type="match status" value="1"/>
</dbReference>
<keyword evidence="4" id="KW-1185">Reference proteome</keyword>
<feature type="domain" description="MoaB/Mog" evidence="2">
    <location>
        <begin position="4"/>
        <end position="176"/>
    </location>
</feature>
<evidence type="ECO:0000313" key="3">
    <source>
        <dbReference type="EMBL" id="MBP1926358.1"/>
    </source>
</evidence>
<comment type="similarity">
    <text evidence="1">Belongs to the CinA family.</text>
</comment>
<name>A0ABS4GF87_9FIRM</name>
<dbReference type="InterPro" id="IPR001453">
    <property type="entry name" value="MoaB/Mog_dom"/>
</dbReference>
<dbReference type="Pfam" id="PF00994">
    <property type="entry name" value="MoCF_biosynth"/>
    <property type="match status" value="1"/>
</dbReference>
<dbReference type="Gene3D" id="3.90.950.20">
    <property type="entry name" value="CinA-like"/>
    <property type="match status" value="1"/>
</dbReference>
<dbReference type="CDD" id="cd00885">
    <property type="entry name" value="cinA"/>
    <property type="match status" value="1"/>
</dbReference>
<dbReference type="NCBIfam" id="TIGR00200">
    <property type="entry name" value="cinA_nterm"/>
    <property type="match status" value="1"/>
</dbReference>
<sequence>MNAEILCVGTELLHGDIVNTNAQYIAKKLAEIGIDVHYQSVVGDNPSRMKEGFHLGFSRADIVICTGGLGPTKDDITKEILANFFNLEMVYDEASYEHVKTMYARFRKDMPKNNMRQTYFPKGAKILKNDNGTANACILREKTDGEQYKIGILLPGPPKEMKPLMDEQVIPYLKQFSNEVVFGEKVVVVNIGESAAEEMIMDLIDNQTNPTIAPYASAGKVIFRVTAKAKSKEEALEIIKPVKEELFKRFGNNAYVTESGLVEDRTAELLLEKNLTIAISESCTGGMVASRLVAYSGISKSFREGFITYSNEAKMRTLGVKKETLDKYGAVSEETAKEMAFGAAKVVGTDIGVATTGVAGPDGATEEKPVGLVFVCVYYKDEYNVLKINATGNRDTIRERASTSVLNLIRESIEG</sequence>
<dbReference type="InterPro" id="IPR008135">
    <property type="entry name" value="Competence-induced_CinA"/>
</dbReference>
<dbReference type="InterPro" id="IPR050101">
    <property type="entry name" value="CinA"/>
</dbReference>
<reference evidence="3 4" key="1">
    <citation type="submission" date="2021-03" db="EMBL/GenBank/DDBJ databases">
        <title>Genomic Encyclopedia of Type Strains, Phase IV (KMG-IV): sequencing the most valuable type-strain genomes for metagenomic binning, comparative biology and taxonomic classification.</title>
        <authorList>
            <person name="Goeker M."/>
        </authorList>
    </citation>
    <scope>NUCLEOTIDE SEQUENCE [LARGE SCALE GENOMIC DNA]</scope>
    <source>
        <strain evidence="3 4">DSM 24004</strain>
    </source>
</reference>
<dbReference type="GO" id="GO:0019159">
    <property type="term" value="F:nicotinamide-nucleotide amidase activity"/>
    <property type="evidence" value="ECO:0007669"/>
    <property type="project" value="UniProtKB-EC"/>
</dbReference>